<proteinExistence type="predicted"/>
<dbReference type="EMBL" id="JAANIU010000131">
    <property type="protein sequence ID" value="KAG1574907.1"/>
    <property type="molecule type" value="Genomic_DNA"/>
</dbReference>
<dbReference type="Proteomes" id="UP000740926">
    <property type="component" value="Unassembled WGS sequence"/>
</dbReference>
<dbReference type="Pfam" id="PF00339">
    <property type="entry name" value="Arrestin_N"/>
    <property type="match status" value="1"/>
</dbReference>
<accession>A0A9P6ZCA2</accession>
<dbReference type="InterPro" id="IPR014752">
    <property type="entry name" value="Arrestin-like_C"/>
</dbReference>
<protein>
    <recommendedName>
        <fullName evidence="1">Arrestin-like N-terminal domain-containing protein</fullName>
    </recommendedName>
</protein>
<dbReference type="Gene3D" id="2.60.40.640">
    <property type="match status" value="1"/>
</dbReference>
<dbReference type="OMA" id="HIEATIK"/>
<evidence type="ECO:0000313" key="3">
    <source>
        <dbReference type="Proteomes" id="UP000740926"/>
    </source>
</evidence>
<sequence>MSATVEYRTHPLERALSWQDIRDSPSLSSTEGNYTFVDSSNRKYRKPPIHFSVNITSIDGDYNKRTCHPGSTFAGYVQLNVEYPLAAQYLKLLFKATEHIYENNNRKVRVRLFAVRTVLWGSPSVTGTRWPMIEPGYHRFQFMCELPLVNYPPTFRHHLASCEFELLATLERPGIRPFQTVPIDIRYQPLVLTTPLKMPRVYQEEICLSNQIPVTMTLPNGCSYNILDTKLIDVQLSFPNGHASISNIEASLRREVHVSCRDYQQTDIMTMTHVEQSNFHTIGNTYFIQIPVPTEHNHLNTPAIRRNFNVLGMTTTLSGYSKYTRMNYKLVITARIRHGFLFHKKTLFSVAIQMGTLPAGVQVPSSVISYTNLHSIDDTSMSTKPKFLHVPTRQEQLPAYEDELSPPRYSS</sequence>
<name>A0A9P6ZCA2_9FUNG</name>
<dbReference type="InterPro" id="IPR011021">
    <property type="entry name" value="Arrestin-like_N"/>
</dbReference>
<comment type="caution">
    <text evidence="2">The sequence shown here is derived from an EMBL/GenBank/DDBJ whole genome shotgun (WGS) entry which is preliminary data.</text>
</comment>
<dbReference type="AlphaFoldDB" id="A0A9P6ZCA2"/>
<dbReference type="SUPFAM" id="SSF81296">
    <property type="entry name" value="E set domains"/>
    <property type="match status" value="1"/>
</dbReference>
<evidence type="ECO:0000259" key="1">
    <source>
        <dbReference type="Pfam" id="PF00339"/>
    </source>
</evidence>
<feature type="domain" description="Arrestin-like N-terminal" evidence="1">
    <location>
        <begin position="59"/>
        <end position="174"/>
    </location>
</feature>
<reference evidence="2 3" key="1">
    <citation type="journal article" date="2020" name="Microb. Genom.">
        <title>Genetic diversity of clinical and environmental Mucorales isolates obtained from an investigation of mucormycosis cases among solid organ transplant recipients.</title>
        <authorList>
            <person name="Nguyen M.H."/>
            <person name="Kaul D."/>
            <person name="Muto C."/>
            <person name="Cheng S.J."/>
            <person name="Richter R.A."/>
            <person name="Bruno V.M."/>
            <person name="Liu G."/>
            <person name="Beyhan S."/>
            <person name="Sundermann A.J."/>
            <person name="Mounaud S."/>
            <person name="Pasculle A.W."/>
            <person name="Nierman W.C."/>
            <person name="Driscoll E."/>
            <person name="Cumbie R."/>
            <person name="Clancy C.J."/>
            <person name="Dupont C.L."/>
        </authorList>
    </citation>
    <scope>NUCLEOTIDE SEQUENCE [LARGE SCALE GENOMIC DNA]</scope>
    <source>
        <strain evidence="2 3">GL24</strain>
    </source>
</reference>
<gene>
    <name evidence="2" type="ORF">G6F50_001566</name>
</gene>
<keyword evidence="3" id="KW-1185">Reference proteome</keyword>
<evidence type="ECO:0000313" key="2">
    <source>
        <dbReference type="EMBL" id="KAG1574907.1"/>
    </source>
</evidence>
<organism evidence="2 3">
    <name type="scientific">Rhizopus delemar</name>
    <dbReference type="NCBI Taxonomy" id="936053"/>
    <lineage>
        <taxon>Eukaryota</taxon>
        <taxon>Fungi</taxon>
        <taxon>Fungi incertae sedis</taxon>
        <taxon>Mucoromycota</taxon>
        <taxon>Mucoromycotina</taxon>
        <taxon>Mucoromycetes</taxon>
        <taxon>Mucorales</taxon>
        <taxon>Mucorineae</taxon>
        <taxon>Rhizopodaceae</taxon>
        <taxon>Rhizopus</taxon>
    </lineage>
</organism>
<dbReference type="InterPro" id="IPR014756">
    <property type="entry name" value="Ig_E-set"/>
</dbReference>